<evidence type="ECO:0000313" key="3">
    <source>
        <dbReference type="Proteomes" id="UP000001444"/>
    </source>
</evidence>
<name>C9Z936_STRSW</name>
<gene>
    <name evidence="2" type="ordered locus">SCAB_61051</name>
</gene>
<organism evidence="2 3">
    <name type="scientific">Streptomyces scabiei (strain 87.22)</name>
    <dbReference type="NCBI Taxonomy" id="680198"/>
    <lineage>
        <taxon>Bacteria</taxon>
        <taxon>Bacillati</taxon>
        <taxon>Actinomycetota</taxon>
        <taxon>Actinomycetes</taxon>
        <taxon>Kitasatosporales</taxon>
        <taxon>Streptomycetaceae</taxon>
        <taxon>Streptomyces</taxon>
    </lineage>
</organism>
<dbReference type="STRING" id="680198.SCAB_61051"/>
<dbReference type="EMBL" id="FN554889">
    <property type="protein sequence ID" value="CBG73125.1"/>
    <property type="molecule type" value="Genomic_DNA"/>
</dbReference>
<feature type="region of interest" description="Disordered" evidence="1">
    <location>
        <begin position="35"/>
        <end position="90"/>
    </location>
</feature>
<protein>
    <submittedName>
        <fullName evidence="2">Uncharacterized protein</fullName>
    </submittedName>
</protein>
<evidence type="ECO:0000313" key="2">
    <source>
        <dbReference type="EMBL" id="CBG73125.1"/>
    </source>
</evidence>
<evidence type="ECO:0000256" key="1">
    <source>
        <dbReference type="SAM" id="MobiDB-lite"/>
    </source>
</evidence>
<keyword evidence="3" id="KW-1185">Reference proteome</keyword>
<dbReference type="RefSeq" id="WP_013003686.1">
    <property type="nucleotide sequence ID" value="NC_013929.1"/>
</dbReference>
<dbReference type="HOGENOM" id="CLU_2439609_0_0_11"/>
<sequence length="90" mass="9643">MHITVTNGDRTVEIRIKGHSAKALARAEATALRLLTSGPEPQPKPAPFGYSVTAEHELSSTDQVDSTEHTDTLRTTQGTTPSPAVRQPLP</sequence>
<dbReference type="GeneID" id="24310425"/>
<accession>C9Z936</accession>
<dbReference type="AlphaFoldDB" id="C9Z936"/>
<dbReference type="Proteomes" id="UP000001444">
    <property type="component" value="Chromosome"/>
</dbReference>
<reference evidence="2 3" key="1">
    <citation type="journal article" date="2010" name="Mol. Plant Microbe Interact.">
        <title>Streptomyces scabies 87-22 contains a coronafacic acid-like biosynthetic cluster that contributes to plant-microbe interactions.</title>
        <authorList>
            <person name="Bignell D.R."/>
            <person name="Seipke R.F."/>
            <person name="Huguet-Tapia J.C."/>
            <person name="Chambers A.H."/>
            <person name="Parry R.J."/>
            <person name="Loria R."/>
        </authorList>
    </citation>
    <scope>NUCLEOTIDE SEQUENCE [LARGE SCALE GENOMIC DNA]</scope>
    <source>
        <strain evidence="2 3">87.22</strain>
    </source>
</reference>
<proteinExistence type="predicted"/>
<feature type="compositionally biased region" description="Polar residues" evidence="1">
    <location>
        <begin position="73"/>
        <end position="82"/>
    </location>
</feature>
<dbReference type="KEGG" id="scb:SCAB_61051"/>